<dbReference type="SUPFAM" id="SSF53335">
    <property type="entry name" value="S-adenosyl-L-methionine-dependent methyltransferases"/>
    <property type="match status" value="1"/>
</dbReference>
<dbReference type="InterPro" id="IPR029063">
    <property type="entry name" value="SAM-dependent_MTases_sf"/>
</dbReference>
<reference evidence="2" key="1">
    <citation type="journal article" date="2014" name="Front. Microbiol.">
        <title>High frequency of phylogenetically diverse reductive dehalogenase-homologous genes in deep subseafloor sedimentary metagenomes.</title>
        <authorList>
            <person name="Kawai M."/>
            <person name="Futagami T."/>
            <person name="Toyoda A."/>
            <person name="Takaki Y."/>
            <person name="Nishi S."/>
            <person name="Hori S."/>
            <person name="Arai W."/>
            <person name="Tsubouchi T."/>
            <person name="Morono Y."/>
            <person name="Uchiyama I."/>
            <person name="Ito T."/>
            <person name="Fujiyama A."/>
            <person name="Inagaki F."/>
            <person name="Takami H."/>
        </authorList>
    </citation>
    <scope>NUCLEOTIDE SEQUENCE</scope>
    <source>
        <strain evidence="2">Expedition CK06-06</strain>
    </source>
</reference>
<evidence type="ECO:0000313" key="2">
    <source>
        <dbReference type="EMBL" id="GAH04118.1"/>
    </source>
</evidence>
<gene>
    <name evidence="2" type="ORF">S01H4_44150</name>
</gene>
<evidence type="ECO:0000259" key="1">
    <source>
        <dbReference type="Pfam" id="PF08241"/>
    </source>
</evidence>
<feature type="non-terminal residue" evidence="2">
    <location>
        <position position="216"/>
    </location>
</feature>
<accession>X1E637</accession>
<feature type="domain" description="Methyltransferase type 11" evidence="1">
    <location>
        <begin position="29"/>
        <end position="125"/>
    </location>
</feature>
<dbReference type="GO" id="GO:0008757">
    <property type="term" value="F:S-adenosylmethionine-dependent methyltransferase activity"/>
    <property type="evidence" value="ECO:0007669"/>
    <property type="project" value="InterPro"/>
</dbReference>
<proteinExistence type="predicted"/>
<dbReference type="PANTHER" id="PTHR43591">
    <property type="entry name" value="METHYLTRANSFERASE"/>
    <property type="match status" value="1"/>
</dbReference>
<dbReference type="Pfam" id="PF08241">
    <property type="entry name" value="Methyltransf_11"/>
    <property type="match status" value="1"/>
</dbReference>
<dbReference type="Gene3D" id="3.40.50.150">
    <property type="entry name" value="Vaccinia Virus protein VP39"/>
    <property type="match status" value="1"/>
</dbReference>
<dbReference type="PANTHER" id="PTHR43591:SF24">
    <property type="entry name" value="2-METHOXY-6-POLYPRENYL-1,4-BENZOQUINOL METHYLASE, MITOCHONDRIAL"/>
    <property type="match status" value="1"/>
</dbReference>
<dbReference type="EMBL" id="BART01024444">
    <property type="protein sequence ID" value="GAH04118.1"/>
    <property type="molecule type" value="Genomic_DNA"/>
</dbReference>
<comment type="caution">
    <text evidence="2">The sequence shown here is derived from an EMBL/GenBank/DDBJ whole genome shotgun (WGS) entry which is preliminary data.</text>
</comment>
<dbReference type="CDD" id="cd02440">
    <property type="entry name" value="AdoMet_MTases"/>
    <property type="match status" value="1"/>
</dbReference>
<protein>
    <recommendedName>
        <fullName evidence="1">Methyltransferase type 11 domain-containing protein</fullName>
    </recommendedName>
</protein>
<name>X1E637_9ZZZZ</name>
<organism evidence="2">
    <name type="scientific">marine sediment metagenome</name>
    <dbReference type="NCBI Taxonomy" id="412755"/>
    <lineage>
        <taxon>unclassified sequences</taxon>
        <taxon>metagenomes</taxon>
        <taxon>ecological metagenomes</taxon>
    </lineage>
</organism>
<sequence length="216" mass="24280">MGVIPPILLKSGAVEIAKIMKTISGGNVLDVASGNGDFIVMLIDALKDYESFTGIDSNKKEIKKAKKNLAGKSVKIHLMNAEKLKFDDNKFDFVCLANSLHHLENMNEVLCEIKRVLKPSGYLIIQEMFCDGNQTEAQKTDITSHTLGAEIDNILGIYHQKTYTKKTIIGIIEELNLREFQVYESSRYLKCLFCSSNQQCEDPLNEDLINFAIKEL</sequence>
<dbReference type="InterPro" id="IPR013216">
    <property type="entry name" value="Methyltransf_11"/>
</dbReference>
<dbReference type="AlphaFoldDB" id="X1E637"/>